<dbReference type="InterPro" id="IPR031531">
    <property type="entry name" value="DNAAF8"/>
</dbReference>
<evidence type="ECO:0000313" key="8">
    <source>
        <dbReference type="Proteomes" id="UP000053605"/>
    </source>
</evidence>
<dbReference type="EMBL" id="KK735903">
    <property type="protein sequence ID" value="KFR16433.1"/>
    <property type="molecule type" value="Genomic_DNA"/>
</dbReference>
<feature type="region of interest" description="Disordered" evidence="6">
    <location>
        <begin position="182"/>
        <end position="212"/>
    </location>
</feature>
<evidence type="ECO:0000256" key="3">
    <source>
        <dbReference type="ARBA" id="ARBA00024190"/>
    </source>
</evidence>
<proteinExistence type="predicted"/>
<dbReference type="Proteomes" id="UP000053605">
    <property type="component" value="Unassembled WGS sequence"/>
</dbReference>
<dbReference type="PhylomeDB" id="A0A091WNK8"/>
<dbReference type="PANTHER" id="PTHR35977:SF1">
    <property type="entry name" value="DYNEIN AXONEMAL ASSEMBLY FACTOR 8"/>
    <property type="match status" value="1"/>
</dbReference>
<dbReference type="GO" id="GO:0120293">
    <property type="term" value="C:dynein axonemal particle"/>
    <property type="evidence" value="ECO:0007669"/>
    <property type="project" value="UniProtKB-SubCell"/>
</dbReference>
<dbReference type="PANTHER" id="PTHR35977">
    <property type="entry name" value="CHROMOSOME 16 OPEN READING FRAME 71"/>
    <property type="match status" value="1"/>
</dbReference>
<reference evidence="7 8" key="1">
    <citation type="submission" date="2014-04" db="EMBL/GenBank/DDBJ databases">
        <title>Genome evolution of avian class.</title>
        <authorList>
            <person name="Zhang G."/>
            <person name="Li C."/>
        </authorList>
    </citation>
    <scope>NUCLEOTIDE SEQUENCE [LARGE SCALE GENOMIC DNA]</scope>
    <source>
        <strain evidence="7">BGI_N306</strain>
    </source>
</reference>
<name>A0A091WNK8_OPIHO</name>
<dbReference type="Pfam" id="PF15773">
    <property type="entry name" value="DAAP1"/>
    <property type="match status" value="1"/>
</dbReference>
<comment type="subcellular location">
    <subcellularLocation>
        <location evidence="3">Dynein axonemal particle</location>
    </subcellularLocation>
</comment>
<evidence type="ECO:0000256" key="1">
    <source>
        <dbReference type="ARBA" id="ARBA00022490"/>
    </source>
</evidence>
<evidence type="ECO:0000256" key="2">
    <source>
        <dbReference type="ARBA" id="ARBA00024177"/>
    </source>
</evidence>
<gene>
    <name evidence="7" type="ORF">N306_08276</name>
</gene>
<keyword evidence="1" id="KW-0963">Cytoplasm</keyword>
<dbReference type="GO" id="GO:0070840">
    <property type="term" value="F:dynein complex binding"/>
    <property type="evidence" value="ECO:0007669"/>
    <property type="project" value="InterPro"/>
</dbReference>
<feature type="compositionally biased region" description="Polar residues" evidence="6">
    <location>
        <begin position="76"/>
        <end position="85"/>
    </location>
</feature>
<keyword evidence="8" id="KW-1185">Reference proteome</keyword>
<dbReference type="AlphaFoldDB" id="A0A091WNK8"/>
<evidence type="ECO:0000256" key="5">
    <source>
        <dbReference type="ARBA" id="ARBA00030565"/>
    </source>
</evidence>
<comment type="function">
    <text evidence="2">In cyliated cells, dynein axonemal particle-specific protein required for deployment of ODA to the axoneme. Interacts with outer dynein arm (ODA) subunits.</text>
</comment>
<protein>
    <recommendedName>
        <fullName evidence="4">Dynein axonemal assembly factor 8</fullName>
    </recommendedName>
    <alternativeName>
        <fullName evidence="5">Dynein axonemal-associated protein 1</fullName>
    </alternativeName>
</protein>
<feature type="region of interest" description="Disordered" evidence="6">
    <location>
        <begin position="76"/>
        <end position="100"/>
    </location>
</feature>
<evidence type="ECO:0000256" key="6">
    <source>
        <dbReference type="SAM" id="MobiDB-lite"/>
    </source>
</evidence>
<evidence type="ECO:0000256" key="4">
    <source>
        <dbReference type="ARBA" id="ARBA00024428"/>
    </source>
</evidence>
<dbReference type="STRING" id="30419.A0A091WNK8"/>
<sequence length="212" mass="24428">MEKLKELCARQSRTVSPRCRWQSAKLSSFEEQQENKKDVAVLSSSWSSLRMDMMRLQCLPEPVTVYIDLRDAKPQKSVTFPNEKQSASDSSTEEEETMTIKDQADRRMRNCSGKSLLLQQLHTARKETSELLHKTSTLAEKLEGVKRDPESLEEIGFSKISQTQYFKVRQEANKVIPRKLMRLKSEKRNTPLTSRGGNGADIENENRMETEK</sequence>
<evidence type="ECO:0000313" key="7">
    <source>
        <dbReference type="EMBL" id="KFR16433.1"/>
    </source>
</evidence>
<organism evidence="7 8">
    <name type="scientific">Opisthocomus hoazin</name>
    <name type="common">Hoatzin</name>
    <name type="synonym">Phasianus hoazin</name>
    <dbReference type="NCBI Taxonomy" id="30419"/>
    <lineage>
        <taxon>Eukaryota</taxon>
        <taxon>Metazoa</taxon>
        <taxon>Chordata</taxon>
        <taxon>Craniata</taxon>
        <taxon>Vertebrata</taxon>
        <taxon>Euteleostomi</taxon>
        <taxon>Archelosauria</taxon>
        <taxon>Archosauria</taxon>
        <taxon>Dinosauria</taxon>
        <taxon>Saurischia</taxon>
        <taxon>Theropoda</taxon>
        <taxon>Coelurosauria</taxon>
        <taxon>Aves</taxon>
        <taxon>Neognathae</taxon>
        <taxon>Neoaves</taxon>
        <taxon>Opisthocomiformes</taxon>
        <taxon>Opisthocomidae</taxon>
        <taxon>Opisthocomus</taxon>
    </lineage>
</organism>
<feature type="non-terminal residue" evidence="7">
    <location>
        <position position="212"/>
    </location>
</feature>
<accession>A0A091WNK8</accession>